<evidence type="ECO:0000256" key="7">
    <source>
        <dbReference type="ARBA" id="ARBA00022801"/>
    </source>
</evidence>
<accession>A0A4V3EIS2</accession>
<dbReference type="GO" id="GO:0008254">
    <property type="term" value="F:3'-nucleotidase activity"/>
    <property type="evidence" value="ECO:0007669"/>
    <property type="project" value="TreeGrafter"/>
</dbReference>
<keyword evidence="10" id="KW-1185">Reference proteome</keyword>
<keyword evidence="7" id="KW-0378">Hydrolase</keyword>
<protein>
    <recommendedName>
        <fullName evidence="3">5'-nucleotidase</fullName>
        <ecNumber evidence="3">3.1.3.5</ecNumber>
    </recommendedName>
</protein>
<feature type="domain" description="Survival protein SurE-like phosphatase/nucleotidase" evidence="8">
    <location>
        <begin position="1"/>
        <end position="197"/>
    </location>
</feature>
<dbReference type="Proteomes" id="UP000294558">
    <property type="component" value="Unassembled WGS sequence"/>
</dbReference>
<dbReference type="EC" id="3.1.3.5" evidence="3"/>
<dbReference type="AlphaFoldDB" id="A0A4V3EIS2"/>
<comment type="similarity">
    <text evidence="2">Belongs to the SurE nucleotidase family.</text>
</comment>
<name>A0A4V3EIS2_9ACTN</name>
<organism evidence="9 10">
    <name type="scientific">Ilumatobacter fluminis</name>
    <dbReference type="NCBI Taxonomy" id="467091"/>
    <lineage>
        <taxon>Bacteria</taxon>
        <taxon>Bacillati</taxon>
        <taxon>Actinomycetota</taxon>
        <taxon>Acidimicrobiia</taxon>
        <taxon>Acidimicrobiales</taxon>
        <taxon>Ilumatobacteraceae</taxon>
        <taxon>Ilumatobacter</taxon>
    </lineage>
</organism>
<dbReference type="InterPro" id="IPR036523">
    <property type="entry name" value="SurE-like_sf"/>
</dbReference>
<evidence type="ECO:0000256" key="5">
    <source>
        <dbReference type="ARBA" id="ARBA00022723"/>
    </source>
</evidence>
<reference evidence="9 10" key="1">
    <citation type="submission" date="2019-03" db="EMBL/GenBank/DDBJ databases">
        <title>Sequencing the genomes of 1000 actinobacteria strains.</title>
        <authorList>
            <person name="Klenk H.-P."/>
        </authorList>
    </citation>
    <scope>NUCLEOTIDE SEQUENCE [LARGE SCALE GENOMIC DNA]</scope>
    <source>
        <strain evidence="9 10">DSM 18936</strain>
    </source>
</reference>
<evidence type="ECO:0000256" key="2">
    <source>
        <dbReference type="ARBA" id="ARBA00011062"/>
    </source>
</evidence>
<keyword evidence="4" id="KW-0963">Cytoplasm</keyword>
<dbReference type="Gene3D" id="3.40.1210.10">
    <property type="entry name" value="Survival protein SurE-like phosphatase/nucleotidase"/>
    <property type="match status" value="1"/>
</dbReference>
<dbReference type="PANTHER" id="PTHR30457:SF12">
    <property type="entry name" value="5'_3'-NUCLEOTIDASE SURE"/>
    <property type="match status" value="1"/>
</dbReference>
<evidence type="ECO:0000259" key="8">
    <source>
        <dbReference type="Pfam" id="PF01975"/>
    </source>
</evidence>
<dbReference type="GO" id="GO:0046872">
    <property type="term" value="F:metal ion binding"/>
    <property type="evidence" value="ECO:0007669"/>
    <property type="project" value="UniProtKB-KW"/>
</dbReference>
<evidence type="ECO:0000256" key="1">
    <source>
        <dbReference type="ARBA" id="ARBA00000815"/>
    </source>
</evidence>
<dbReference type="PANTHER" id="PTHR30457">
    <property type="entry name" value="5'-NUCLEOTIDASE SURE"/>
    <property type="match status" value="1"/>
</dbReference>
<evidence type="ECO:0000256" key="6">
    <source>
        <dbReference type="ARBA" id="ARBA00022741"/>
    </source>
</evidence>
<evidence type="ECO:0000313" key="10">
    <source>
        <dbReference type="Proteomes" id="UP000294558"/>
    </source>
</evidence>
<dbReference type="InterPro" id="IPR030048">
    <property type="entry name" value="SurE"/>
</dbReference>
<keyword evidence="5" id="KW-0479">Metal-binding</keyword>
<evidence type="ECO:0000256" key="3">
    <source>
        <dbReference type="ARBA" id="ARBA00012643"/>
    </source>
</evidence>
<sequence length="271" mass="28218">MTNDDGIDAPGIMHLAEAVAPLGEVTVIAPASEYSGAGAAIGAIWESHPTVTRRPDFPVGGIVEAWAIDGPPALCTFYARLGAFGAPFDLVVSGINPGANVGRSVYHSGTVGACLTGRNGGWSGVAISQQSTWATEGQAYQDAISQQKWPTAAAVAAHFVEGMLTDLPSEPVVANVNVPNVELDELQGWSITEVGHQPPRSMTKAQLVERDGEPGVFDFDIRSGDLVDLPVDTDGGAVEAGIVSVSYLSRFVHEPRTDMGSAEASLASMFT</sequence>
<proteinExistence type="inferred from homology"/>
<dbReference type="SUPFAM" id="SSF64167">
    <property type="entry name" value="SurE-like"/>
    <property type="match status" value="1"/>
</dbReference>
<evidence type="ECO:0000256" key="4">
    <source>
        <dbReference type="ARBA" id="ARBA00022490"/>
    </source>
</evidence>
<dbReference type="GO" id="GO:0000166">
    <property type="term" value="F:nucleotide binding"/>
    <property type="evidence" value="ECO:0007669"/>
    <property type="project" value="UniProtKB-KW"/>
</dbReference>
<dbReference type="EMBL" id="SOAU01000001">
    <property type="protein sequence ID" value="TDT15508.1"/>
    <property type="molecule type" value="Genomic_DNA"/>
</dbReference>
<evidence type="ECO:0000313" key="9">
    <source>
        <dbReference type="EMBL" id="TDT15508.1"/>
    </source>
</evidence>
<dbReference type="InterPro" id="IPR002828">
    <property type="entry name" value="SurE-like_Pase/nucleotidase"/>
</dbReference>
<dbReference type="GO" id="GO:0008253">
    <property type="term" value="F:5'-nucleotidase activity"/>
    <property type="evidence" value="ECO:0007669"/>
    <property type="project" value="UniProtKB-EC"/>
</dbReference>
<dbReference type="Pfam" id="PF01975">
    <property type="entry name" value="SurE"/>
    <property type="match status" value="1"/>
</dbReference>
<gene>
    <name evidence="9" type="ORF">BDK89_1079</name>
</gene>
<keyword evidence="6" id="KW-0547">Nucleotide-binding</keyword>
<comment type="catalytic activity">
    <reaction evidence="1">
        <text>a ribonucleoside 5'-phosphate + H2O = a ribonucleoside + phosphate</text>
        <dbReference type="Rhea" id="RHEA:12484"/>
        <dbReference type="ChEBI" id="CHEBI:15377"/>
        <dbReference type="ChEBI" id="CHEBI:18254"/>
        <dbReference type="ChEBI" id="CHEBI:43474"/>
        <dbReference type="ChEBI" id="CHEBI:58043"/>
        <dbReference type="EC" id="3.1.3.5"/>
    </reaction>
</comment>
<comment type="caution">
    <text evidence="9">The sequence shown here is derived from an EMBL/GenBank/DDBJ whole genome shotgun (WGS) entry which is preliminary data.</text>
</comment>
<dbReference type="GO" id="GO:0004309">
    <property type="term" value="F:exopolyphosphatase activity"/>
    <property type="evidence" value="ECO:0007669"/>
    <property type="project" value="TreeGrafter"/>
</dbReference>